<proteinExistence type="predicted"/>
<gene>
    <name evidence="2" type="ORF">C5689_06485</name>
</gene>
<accession>A0A2U1SSW8</accession>
<evidence type="ECO:0000256" key="1">
    <source>
        <dbReference type="SAM" id="MobiDB-lite"/>
    </source>
</evidence>
<protein>
    <submittedName>
        <fullName evidence="2">Uncharacterized protein</fullName>
    </submittedName>
</protein>
<comment type="caution">
    <text evidence="2">The sequence shown here is derived from an EMBL/GenBank/DDBJ whole genome shotgun (WGS) entry which is preliminary data.</text>
</comment>
<dbReference type="AlphaFoldDB" id="A0A2U1SSW8"/>
<reference evidence="2 3" key="1">
    <citation type="journal article" date="2018" name="Appl. Microbiol. Biotechnol.">
        <title>Co-cultivation of the strictly anaerobic methanogen Methanosarcina barkeri with aerobic methanotrophs in an oxygen-limited membrane bioreactor.</title>
        <authorList>
            <person name="In 't Zandt M.H."/>
            <person name="van den Bosch T.J.M."/>
            <person name="Rijkers R."/>
            <person name="van Kessel M.A.H.J."/>
            <person name="Jetten M.S.M."/>
            <person name="Welte C.U."/>
        </authorList>
    </citation>
    <scope>NUCLEOTIDE SEQUENCE [LARGE SCALE GENOMIC DNA]</scope>
    <source>
        <strain evidence="2 3">DSM 17706</strain>
    </source>
</reference>
<organism evidence="2 3">
    <name type="scientific">Methylosinus sporium</name>
    <dbReference type="NCBI Taxonomy" id="428"/>
    <lineage>
        <taxon>Bacteria</taxon>
        <taxon>Pseudomonadati</taxon>
        <taxon>Pseudomonadota</taxon>
        <taxon>Alphaproteobacteria</taxon>
        <taxon>Hyphomicrobiales</taxon>
        <taxon>Methylocystaceae</taxon>
        <taxon>Methylosinus</taxon>
    </lineage>
</organism>
<evidence type="ECO:0000313" key="3">
    <source>
        <dbReference type="Proteomes" id="UP000245137"/>
    </source>
</evidence>
<dbReference type="Proteomes" id="UP000245137">
    <property type="component" value="Unassembled WGS sequence"/>
</dbReference>
<feature type="region of interest" description="Disordered" evidence="1">
    <location>
        <begin position="43"/>
        <end position="73"/>
    </location>
</feature>
<sequence length="73" mass="8218">MEAAAMAKEPFKDPFENLPRRSMFVAGEETPPKAQEKLKRIAGARAAIETKEPTKKQTAPKKRKPAKKRKAKK</sequence>
<name>A0A2U1SSW8_METSR</name>
<keyword evidence="3" id="KW-1185">Reference proteome</keyword>
<evidence type="ECO:0000313" key="2">
    <source>
        <dbReference type="EMBL" id="PWB94707.1"/>
    </source>
</evidence>
<dbReference type="EMBL" id="PUIV01000006">
    <property type="protein sequence ID" value="PWB94707.1"/>
    <property type="molecule type" value="Genomic_DNA"/>
</dbReference>
<feature type="compositionally biased region" description="Basic residues" evidence="1">
    <location>
        <begin position="58"/>
        <end position="73"/>
    </location>
</feature>